<organism evidence="2 3">
    <name type="scientific">Tetrapyrgos nigripes</name>
    <dbReference type="NCBI Taxonomy" id="182062"/>
    <lineage>
        <taxon>Eukaryota</taxon>
        <taxon>Fungi</taxon>
        <taxon>Dikarya</taxon>
        <taxon>Basidiomycota</taxon>
        <taxon>Agaricomycotina</taxon>
        <taxon>Agaricomycetes</taxon>
        <taxon>Agaricomycetidae</taxon>
        <taxon>Agaricales</taxon>
        <taxon>Marasmiineae</taxon>
        <taxon>Marasmiaceae</taxon>
        <taxon>Tetrapyrgos</taxon>
    </lineage>
</organism>
<dbReference type="Proteomes" id="UP000559256">
    <property type="component" value="Unassembled WGS sequence"/>
</dbReference>
<dbReference type="SUPFAM" id="SSF51905">
    <property type="entry name" value="FAD/NAD(P)-binding domain"/>
    <property type="match status" value="1"/>
</dbReference>
<evidence type="ECO:0000313" key="3">
    <source>
        <dbReference type="Proteomes" id="UP000559256"/>
    </source>
</evidence>
<dbReference type="InterPro" id="IPR036188">
    <property type="entry name" value="FAD/NAD-bd_sf"/>
</dbReference>
<accession>A0A8H5H081</accession>
<name>A0A8H5H081_9AGAR</name>
<dbReference type="OrthoDB" id="429143at2759"/>
<feature type="compositionally biased region" description="Low complexity" evidence="1">
    <location>
        <begin position="347"/>
        <end position="356"/>
    </location>
</feature>
<feature type="compositionally biased region" description="Low complexity" evidence="1">
    <location>
        <begin position="325"/>
        <end position="340"/>
    </location>
</feature>
<dbReference type="AlphaFoldDB" id="A0A8H5H081"/>
<feature type="region of interest" description="Disordered" evidence="1">
    <location>
        <begin position="313"/>
        <end position="369"/>
    </location>
</feature>
<keyword evidence="3" id="KW-1185">Reference proteome</keyword>
<sequence length="421" mass="46599">MANNGNFCIPNDQCKDVDAESGVIYLLCYSITPGTRTRRVGNSTTLSSSLDHVQQLVAALRLLHHGRNIHVSHCLPFHFHLVAHLLFVKNGAIGKQWRGYSKYRSMVGMEQALNILNDQETFERLVSYVKEEGIDCDLWPLDVAMTEEIAAQCAENYTQLQATRPESLRPFSNHLEQRSCILNAVSVFFWEAASFYPRGFVAYINNKCLAYGSDRFNSQTWTTLVETRARFRTRAWACHGSGRQWYGREWEGNKPEEEEQWGWTAETDRGSTTAQAVVFASNACTAALLPEFEGVIVPHPICTKLISPPPSSGSRALQNTYGVLAPHPSSTTTTTSSSSSPNPPSASSPSSTALSSINPRPPSDGIVLCGGSNLGERELIKWVKEYPEDRATIFTAAPGLVHLIQGGTWDEGRDESPRVPF</sequence>
<comment type="caution">
    <text evidence="2">The sequence shown here is derived from an EMBL/GenBank/DDBJ whole genome shotgun (WGS) entry which is preliminary data.</text>
</comment>
<evidence type="ECO:0000313" key="2">
    <source>
        <dbReference type="EMBL" id="KAF5374373.1"/>
    </source>
</evidence>
<gene>
    <name evidence="2" type="ORF">D9758_004549</name>
</gene>
<evidence type="ECO:0000256" key="1">
    <source>
        <dbReference type="SAM" id="MobiDB-lite"/>
    </source>
</evidence>
<reference evidence="2 3" key="1">
    <citation type="journal article" date="2020" name="ISME J.">
        <title>Uncovering the hidden diversity of litter-decomposition mechanisms in mushroom-forming fungi.</title>
        <authorList>
            <person name="Floudas D."/>
            <person name="Bentzer J."/>
            <person name="Ahren D."/>
            <person name="Johansson T."/>
            <person name="Persson P."/>
            <person name="Tunlid A."/>
        </authorList>
    </citation>
    <scope>NUCLEOTIDE SEQUENCE [LARGE SCALE GENOMIC DNA]</scope>
    <source>
        <strain evidence="2 3">CBS 291.85</strain>
    </source>
</reference>
<dbReference type="EMBL" id="JAACJM010000002">
    <property type="protein sequence ID" value="KAF5374373.1"/>
    <property type="molecule type" value="Genomic_DNA"/>
</dbReference>
<proteinExistence type="predicted"/>
<protein>
    <submittedName>
        <fullName evidence="2">Uncharacterized protein</fullName>
    </submittedName>
</protein>